<name>A0A6J5L4J3_9CAUD</name>
<reference evidence="4" key="1">
    <citation type="submission" date="2020-04" db="EMBL/GenBank/DDBJ databases">
        <authorList>
            <person name="Chiriac C."/>
            <person name="Salcher M."/>
            <person name="Ghai R."/>
            <person name="Kavagutti S V."/>
        </authorList>
    </citation>
    <scope>NUCLEOTIDE SEQUENCE</scope>
</reference>
<keyword evidence="4" id="KW-0430">Lectin</keyword>
<evidence type="ECO:0000256" key="2">
    <source>
        <dbReference type="ARBA" id="ARBA00023157"/>
    </source>
</evidence>
<evidence type="ECO:0000313" key="4">
    <source>
        <dbReference type="EMBL" id="CAB4129668.1"/>
    </source>
</evidence>
<feature type="domain" description="LamG-like jellyroll fold" evidence="3">
    <location>
        <begin position="78"/>
        <end position="220"/>
    </location>
</feature>
<keyword evidence="2" id="KW-1015">Disulfide bond</keyword>
<evidence type="ECO:0000259" key="3">
    <source>
        <dbReference type="SMART" id="SM00560"/>
    </source>
</evidence>
<organism evidence="4">
    <name type="scientific">uncultured Caudovirales phage</name>
    <dbReference type="NCBI Taxonomy" id="2100421"/>
    <lineage>
        <taxon>Viruses</taxon>
        <taxon>Duplodnaviria</taxon>
        <taxon>Heunggongvirae</taxon>
        <taxon>Uroviricota</taxon>
        <taxon>Caudoviricetes</taxon>
        <taxon>Peduoviridae</taxon>
        <taxon>Maltschvirus</taxon>
        <taxon>Maltschvirus maltsch</taxon>
    </lineage>
</organism>
<evidence type="ECO:0000256" key="1">
    <source>
        <dbReference type="ARBA" id="ARBA00022729"/>
    </source>
</evidence>
<dbReference type="InterPro" id="IPR013320">
    <property type="entry name" value="ConA-like_dom_sf"/>
</dbReference>
<protein>
    <submittedName>
        <fullName evidence="4">Concanavalin A-like lectin/glucanases superfamily</fullName>
    </submittedName>
</protein>
<proteinExistence type="predicted"/>
<sequence>MAFRYSPRVVTNGLVLYLDAANTKSYVSGSTSWNDLTINSNNGTLTNGPTFSSGNRGSIVFDGIDDRVSQSSSINTGQNFTVSSWIYPTLLGATRRAIAGNSYPFSFRDGWLFCTAGGANNTFFISIGADASYKVAAANTLNTNEWSFVTAVVQNGGGSIDLYKNGLIITSFAASLITSGTVTYNTSQFNVGFRTVGGTTDPYTGNIAQVSIYNRALSADEILQNYSATKSRFGLT</sequence>
<dbReference type="SMART" id="SM00560">
    <property type="entry name" value="LamGL"/>
    <property type="match status" value="1"/>
</dbReference>
<gene>
    <name evidence="4" type="ORF">UFOVP117_61</name>
</gene>
<keyword evidence="1" id="KW-0732">Signal</keyword>
<accession>A0A6J5L4J3</accession>
<dbReference type="EMBL" id="LR796235">
    <property type="protein sequence ID" value="CAB4129668.1"/>
    <property type="molecule type" value="Genomic_DNA"/>
</dbReference>
<dbReference type="SUPFAM" id="SSF49899">
    <property type="entry name" value="Concanavalin A-like lectins/glucanases"/>
    <property type="match status" value="1"/>
</dbReference>
<dbReference type="GO" id="GO:0030246">
    <property type="term" value="F:carbohydrate binding"/>
    <property type="evidence" value="ECO:0007669"/>
    <property type="project" value="UniProtKB-KW"/>
</dbReference>
<dbReference type="Pfam" id="PF13385">
    <property type="entry name" value="Laminin_G_3"/>
    <property type="match status" value="1"/>
</dbReference>
<dbReference type="Gene3D" id="2.60.120.200">
    <property type="match status" value="1"/>
</dbReference>
<dbReference type="InterPro" id="IPR006558">
    <property type="entry name" value="LamG-like"/>
</dbReference>